<reference evidence="2" key="1">
    <citation type="journal article" date="2015" name="Genome Announc.">
        <title>Draft Genome Sequence of Thiostrepton-Producing Streptomyces azureus ATCC 14921.</title>
        <authorList>
            <person name="Sakihara K."/>
            <person name="Maeda J."/>
            <person name="Tashiro K."/>
            <person name="Fujino Y."/>
            <person name="Kuhara S."/>
            <person name="Ohshima T."/>
            <person name="Ogata S."/>
            <person name="Doi K."/>
        </authorList>
    </citation>
    <scope>NUCLEOTIDE SEQUENCE [LARGE SCALE GENOMIC DNA]</scope>
    <source>
        <strain evidence="2">ATCC14921</strain>
    </source>
</reference>
<dbReference type="EMBL" id="DF968269">
    <property type="protein sequence ID" value="GAP48708.1"/>
    <property type="molecule type" value="Genomic_DNA"/>
</dbReference>
<evidence type="ECO:0000256" key="1">
    <source>
        <dbReference type="SAM" id="MobiDB-lite"/>
    </source>
</evidence>
<proteinExistence type="predicted"/>
<accession>A0A0K8PLT1</accession>
<evidence type="ECO:0000313" key="3">
    <source>
        <dbReference type="Proteomes" id="UP000053859"/>
    </source>
</evidence>
<dbReference type="Proteomes" id="UP000053859">
    <property type="component" value="Unassembled WGS sequence"/>
</dbReference>
<gene>
    <name evidence="2" type="ORF">SAZU_3537</name>
</gene>
<dbReference type="AlphaFoldDB" id="A0A0K8PLT1"/>
<sequence length="298" mass="31325">MRPHRPQQVHEGLGRPGRWQAGEDRQRALPRRVGYEDDAAVADRVADEVGGRGADADTGGGHAYRRGGVLGEHGGARGEAGPAAGPVEETFAVDDGFHGAAHPGAVGEFGQCHRRTAGKTVVEGHHEDDVLLTDRHDGARPVGGRRTDTEIGGAALDLLLQGLGGRVLVEVQQHARMGGVPAGEDVREDTDRDGVDGGDMQFAALRTGGGAGRAAGLRGAAHGEFGVRPEGASHRGQADPARHALQQRAADRPFQGLDLVGERGLRDVQELGRAGEGRLLDDRQEVLHLPQAHVRPLP</sequence>
<feature type="compositionally biased region" description="Gly residues" evidence="1">
    <location>
        <begin position="58"/>
        <end position="73"/>
    </location>
</feature>
<evidence type="ECO:0000313" key="2">
    <source>
        <dbReference type="EMBL" id="GAP48708.1"/>
    </source>
</evidence>
<dbReference type="PATRIC" id="fig|146537.3.peg.3750"/>
<name>A0A0K8PLT1_STRAJ</name>
<organism evidence="2 3">
    <name type="scientific">Streptomyces azureus</name>
    <dbReference type="NCBI Taxonomy" id="146537"/>
    <lineage>
        <taxon>Bacteria</taxon>
        <taxon>Bacillati</taxon>
        <taxon>Actinomycetota</taxon>
        <taxon>Actinomycetes</taxon>
        <taxon>Kitasatosporales</taxon>
        <taxon>Streptomycetaceae</taxon>
        <taxon>Streptomyces</taxon>
    </lineage>
</organism>
<protein>
    <submittedName>
        <fullName evidence="2">Putative outer membrane adhesin like proteiin</fullName>
    </submittedName>
</protein>
<feature type="region of interest" description="Disordered" evidence="1">
    <location>
        <begin position="1"/>
        <end position="84"/>
    </location>
</feature>
<keyword evidence="3" id="KW-1185">Reference proteome</keyword>